<comment type="caution">
    <text evidence="2">The sequence shown here is derived from an EMBL/GenBank/DDBJ whole genome shotgun (WGS) entry which is preliminary data.</text>
</comment>
<dbReference type="EMBL" id="JABFDN010000001">
    <property type="protein sequence ID" value="NPU63682.1"/>
    <property type="molecule type" value="Genomic_DNA"/>
</dbReference>
<feature type="signal peptide" evidence="1">
    <location>
        <begin position="1"/>
        <end position="23"/>
    </location>
</feature>
<name>A0ABX2C8I9_9BRAD</name>
<organism evidence="2 3">
    <name type="scientific">Bradyrhizobium aeschynomenes</name>
    <dbReference type="NCBI Taxonomy" id="2734909"/>
    <lineage>
        <taxon>Bacteria</taxon>
        <taxon>Pseudomonadati</taxon>
        <taxon>Pseudomonadota</taxon>
        <taxon>Alphaproteobacteria</taxon>
        <taxon>Hyphomicrobiales</taxon>
        <taxon>Nitrobacteraceae</taxon>
        <taxon>Bradyrhizobium</taxon>
    </lineage>
</organism>
<keyword evidence="3" id="KW-1185">Reference proteome</keyword>
<dbReference type="Proteomes" id="UP000886476">
    <property type="component" value="Unassembled WGS sequence"/>
</dbReference>
<proteinExistence type="predicted"/>
<keyword evidence="1" id="KW-0732">Signal</keyword>
<reference evidence="2" key="1">
    <citation type="submission" date="2020-05" db="EMBL/GenBank/DDBJ databases">
        <title>Nod-independent and nitrogen-fixing Bradyrhizobium aeschynomene sp. nov. isolated from nodules of Aeschynomene indica.</title>
        <authorList>
            <person name="Zhang Z."/>
        </authorList>
    </citation>
    <scope>NUCLEOTIDE SEQUENCE</scope>
    <source>
        <strain evidence="2">83012</strain>
    </source>
</reference>
<gene>
    <name evidence="2" type="ORF">HL667_01585</name>
</gene>
<sequence length="84" mass="8738">MKTLAAAALALGVGLFSLSTAQAAPLAPITPAMVQGGSSAEIIQVAQGCGPGFHRGPRGACRPLYNCPRGWHTGPYGKRCFRNW</sequence>
<evidence type="ECO:0000313" key="2">
    <source>
        <dbReference type="EMBL" id="NPU63682.1"/>
    </source>
</evidence>
<accession>A0ABX2C8I9</accession>
<feature type="chain" id="PRO_5045185731" evidence="1">
    <location>
        <begin position="24"/>
        <end position="84"/>
    </location>
</feature>
<evidence type="ECO:0000256" key="1">
    <source>
        <dbReference type="SAM" id="SignalP"/>
    </source>
</evidence>
<dbReference type="InterPro" id="IPR058110">
    <property type="entry name" value="GCG_CRPN_dom"/>
</dbReference>
<dbReference type="NCBIfam" id="NF047412">
    <property type="entry name" value="sig_GCG_CRPN_rpt"/>
    <property type="match status" value="1"/>
</dbReference>
<protein>
    <submittedName>
        <fullName evidence="2">Uncharacterized protein</fullName>
    </submittedName>
</protein>
<evidence type="ECO:0000313" key="3">
    <source>
        <dbReference type="Proteomes" id="UP000886476"/>
    </source>
</evidence>
<dbReference type="RefSeq" id="WP_172108348.1">
    <property type="nucleotide sequence ID" value="NZ_JABFDM010000006.1"/>
</dbReference>